<dbReference type="InterPro" id="IPR052026">
    <property type="entry name" value="ExeA_AAA_ATPase_DNA-bind"/>
</dbReference>
<sequence>MYEAFFKLAKKPFDLVPNPEFLFLSRSHKKAIAYMDYGIRERAGFILLTGDIGSGKTTLIRDLIRKHRGNVVLSKIFNTCVDSHQLLAMINDDFGLPIEGKDKITLLRELNEFLIDQYATGQQPVIIIDEAQNLTPAILEEIRMLSNLETDDAKLLQIILVGQPELRDHLAGAEMLQFRQRINVNCQLSPLSRVETENYVLHRLEVAGNRNAVTFTPEALDVVYKYSRGIPRLVNIICGFLMLSAFAEQTTVIDGDIACEIVGDLEFENKYWGGMPEPVAAHDSTSAVSHAPAMKGFEELTSLLRDIGTRLESLERESTKSSNDGMNQVLEQVTSLENAFRLHVDETDASLSEVRRVVERIRTINDNPATGSDNEKVRPGLLRKMFGA</sequence>
<gene>
    <name evidence="2" type="ORF">JZM60_12840</name>
</gene>
<dbReference type="SMART" id="SM00382">
    <property type="entry name" value="AAA"/>
    <property type="match status" value="1"/>
</dbReference>
<dbReference type="EMBL" id="CP071382">
    <property type="protein sequence ID" value="QSV45028.1"/>
    <property type="molecule type" value="Genomic_DNA"/>
</dbReference>
<evidence type="ECO:0000313" key="3">
    <source>
        <dbReference type="Proteomes" id="UP000663651"/>
    </source>
</evidence>
<dbReference type="InterPro" id="IPR017466">
    <property type="entry name" value="XrtA-assoc_ATPase-like"/>
</dbReference>
<organism evidence="2 3">
    <name type="scientific">Geobacter benzoatilyticus</name>
    <dbReference type="NCBI Taxonomy" id="2815309"/>
    <lineage>
        <taxon>Bacteria</taxon>
        <taxon>Pseudomonadati</taxon>
        <taxon>Thermodesulfobacteriota</taxon>
        <taxon>Desulfuromonadia</taxon>
        <taxon>Geobacterales</taxon>
        <taxon>Geobacteraceae</taxon>
        <taxon>Geobacter</taxon>
    </lineage>
</organism>
<dbReference type="PANTHER" id="PTHR35894:SF1">
    <property type="entry name" value="PHOSPHORIBULOKINASE _ URIDINE KINASE FAMILY"/>
    <property type="match status" value="1"/>
</dbReference>
<dbReference type="PANTHER" id="PTHR35894">
    <property type="entry name" value="GENERAL SECRETION PATHWAY PROTEIN A-RELATED"/>
    <property type="match status" value="1"/>
</dbReference>
<dbReference type="NCBIfam" id="TIGR03015">
    <property type="entry name" value="pepcterm_ATPase"/>
    <property type="match status" value="1"/>
</dbReference>
<protein>
    <submittedName>
        <fullName evidence="2">AAA family ATPase</fullName>
    </submittedName>
</protein>
<dbReference type="RefSeq" id="WP_207162834.1">
    <property type="nucleotide sequence ID" value="NZ_CP071382.1"/>
</dbReference>
<keyword evidence="3" id="KW-1185">Reference proteome</keyword>
<name>A0ABX7Q0U8_9BACT</name>
<proteinExistence type="predicted"/>
<feature type="domain" description="AAA+ ATPase" evidence="1">
    <location>
        <begin position="42"/>
        <end position="186"/>
    </location>
</feature>
<dbReference type="InterPro" id="IPR049945">
    <property type="entry name" value="AAA_22"/>
</dbReference>
<dbReference type="Gene3D" id="3.40.50.300">
    <property type="entry name" value="P-loop containing nucleotide triphosphate hydrolases"/>
    <property type="match status" value="1"/>
</dbReference>
<evidence type="ECO:0000313" key="2">
    <source>
        <dbReference type="EMBL" id="QSV45028.1"/>
    </source>
</evidence>
<accession>A0ABX7Q0U8</accession>
<dbReference type="Proteomes" id="UP000663651">
    <property type="component" value="Chromosome"/>
</dbReference>
<dbReference type="InterPro" id="IPR027417">
    <property type="entry name" value="P-loop_NTPase"/>
</dbReference>
<reference evidence="2 3" key="1">
    <citation type="submission" date="2021-03" db="EMBL/GenBank/DDBJ databases">
        <title>Geobacter metallireducens gen. nov. sp. nov., a microorganism capable of coupling the complete oxidation of organic compounds to the reduction of iron and other metals.</title>
        <authorList>
            <person name="Li Y."/>
        </authorList>
    </citation>
    <scope>NUCLEOTIDE SEQUENCE [LARGE SCALE GENOMIC DNA]</scope>
    <source>
        <strain evidence="2 3">Jerry-YX</strain>
    </source>
</reference>
<dbReference type="Pfam" id="PF13401">
    <property type="entry name" value="AAA_22"/>
    <property type="match status" value="1"/>
</dbReference>
<dbReference type="InterPro" id="IPR003593">
    <property type="entry name" value="AAA+_ATPase"/>
</dbReference>
<evidence type="ECO:0000259" key="1">
    <source>
        <dbReference type="SMART" id="SM00382"/>
    </source>
</evidence>
<dbReference type="SUPFAM" id="SSF52540">
    <property type="entry name" value="P-loop containing nucleoside triphosphate hydrolases"/>
    <property type="match status" value="1"/>
</dbReference>